<dbReference type="InterPro" id="IPR036291">
    <property type="entry name" value="NAD(P)-bd_dom_sf"/>
</dbReference>
<organism evidence="5 6">
    <name type="scientific">Xylaria hypoxylon</name>
    <dbReference type="NCBI Taxonomy" id="37992"/>
    <lineage>
        <taxon>Eukaryota</taxon>
        <taxon>Fungi</taxon>
        <taxon>Dikarya</taxon>
        <taxon>Ascomycota</taxon>
        <taxon>Pezizomycotina</taxon>
        <taxon>Sordariomycetes</taxon>
        <taxon>Xylariomycetidae</taxon>
        <taxon>Xylariales</taxon>
        <taxon>Xylariaceae</taxon>
        <taxon>Xylaria</taxon>
    </lineage>
</organism>
<dbReference type="InterPro" id="IPR008030">
    <property type="entry name" value="NmrA-like"/>
</dbReference>
<evidence type="ECO:0000256" key="3">
    <source>
        <dbReference type="ARBA" id="ARBA00023002"/>
    </source>
</evidence>
<evidence type="ECO:0000259" key="4">
    <source>
        <dbReference type="Pfam" id="PF05368"/>
    </source>
</evidence>
<dbReference type="PANTHER" id="PTHR47706:SF4">
    <property type="entry name" value="NMRA-LIKE DOMAIN-CONTAINING PROTEIN"/>
    <property type="match status" value="1"/>
</dbReference>
<comment type="caution">
    <text evidence="5">The sequence shown here is derived from an EMBL/GenBank/DDBJ whole genome shotgun (WGS) entry which is preliminary data.</text>
</comment>
<dbReference type="OrthoDB" id="10000533at2759"/>
<dbReference type="Proteomes" id="UP000297716">
    <property type="component" value="Unassembled WGS sequence"/>
</dbReference>
<sequence>MVKVAVAGGSGQVAREVIDALVTSGKHDITIFSRGPAPATDLTRGVKWQAVDYNDKGALVEAFRGIHTVLSFVQLLSDPGQKAQKNMIDAAIVAGVKRFAPSDRGIDNMAWWEGKQKVIEYTLFQPGLFLDYLAFPYKTSKHVDPLQTVFDFKNRRAIVVDGHEGATISLTTVADAAAVIALAVDYDGKWPTAGGIRGNRISVSQILEIGNRVRGCPFAIEKVNTEDLEAGELKTSWGLEAVHQAVSDDQAQALLKAVCIGTLLSISKGGWDSSDEMNQLFPKYEFASIDEFLSKVWQGKL</sequence>
<comment type="similarity">
    <text evidence="1">Belongs to the NmrA-type oxidoreductase family. Isoflavone reductase subfamily.</text>
</comment>
<feature type="domain" description="NmrA-like" evidence="4">
    <location>
        <begin position="3"/>
        <end position="110"/>
    </location>
</feature>
<dbReference type="PANTHER" id="PTHR47706">
    <property type="entry name" value="NMRA-LIKE FAMILY PROTEIN"/>
    <property type="match status" value="1"/>
</dbReference>
<evidence type="ECO:0000256" key="1">
    <source>
        <dbReference type="ARBA" id="ARBA00005725"/>
    </source>
</evidence>
<name>A0A4Z0YJQ9_9PEZI</name>
<dbReference type="SUPFAM" id="SSF51735">
    <property type="entry name" value="NAD(P)-binding Rossmann-fold domains"/>
    <property type="match status" value="1"/>
</dbReference>
<reference evidence="5 6" key="1">
    <citation type="submission" date="2019-03" db="EMBL/GenBank/DDBJ databases">
        <title>Draft genome sequence of Xylaria hypoxylon DSM 108379, a ubiquitous saprotrophic-parasitic fungi on hardwood.</title>
        <authorList>
            <person name="Buettner E."/>
            <person name="Leonhardt S."/>
            <person name="Gebauer A.M."/>
            <person name="Liers C."/>
            <person name="Hofrichter M."/>
            <person name="Kellner H."/>
        </authorList>
    </citation>
    <scope>NUCLEOTIDE SEQUENCE [LARGE SCALE GENOMIC DNA]</scope>
    <source>
        <strain evidence="5 6">DSM 108379</strain>
    </source>
</reference>
<keyword evidence="2" id="KW-0521">NADP</keyword>
<protein>
    <recommendedName>
        <fullName evidence="4">NmrA-like domain-containing protein</fullName>
    </recommendedName>
</protein>
<accession>A0A4Z0YJQ9</accession>
<dbReference type="Gene3D" id="3.40.50.720">
    <property type="entry name" value="NAD(P)-binding Rossmann-like Domain"/>
    <property type="match status" value="1"/>
</dbReference>
<keyword evidence="3" id="KW-0560">Oxidoreductase</keyword>
<dbReference type="AlphaFoldDB" id="A0A4Z0YJQ9"/>
<dbReference type="Pfam" id="PF05368">
    <property type="entry name" value="NmrA"/>
    <property type="match status" value="1"/>
</dbReference>
<dbReference type="GO" id="GO:0016491">
    <property type="term" value="F:oxidoreductase activity"/>
    <property type="evidence" value="ECO:0007669"/>
    <property type="project" value="UniProtKB-KW"/>
</dbReference>
<proteinExistence type="inferred from homology"/>
<gene>
    <name evidence="5" type="ORF">E0Z10_g9179</name>
</gene>
<evidence type="ECO:0000313" key="5">
    <source>
        <dbReference type="EMBL" id="TGJ79581.1"/>
    </source>
</evidence>
<dbReference type="InterPro" id="IPR051609">
    <property type="entry name" value="NmrA/Isoflavone_reductase-like"/>
</dbReference>
<evidence type="ECO:0000256" key="2">
    <source>
        <dbReference type="ARBA" id="ARBA00022857"/>
    </source>
</evidence>
<keyword evidence="6" id="KW-1185">Reference proteome</keyword>
<dbReference type="EMBL" id="SKBN01000276">
    <property type="protein sequence ID" value="TGJ79581.1"/>
    <property type="molecule type" value="Genomic_DNA"/>
</dbReference>
<evidence type="ECO:0000313" key="6">
    <source>
        <dbReference type="Proteomes" id="UP000297716"/>
    </source>
</evidence>